<gene>
    <name evidence="1" type="ORF">A3I57_03115</name>
</gene>
<sequence length="292" mass="34029">MKPIPPLKYFFLLLAYLWLRFDLLLRIAFGNNWKSRFEFMAQLFGEEDAERFLAHRVNLFLKRSLPQTPIILPSDVAKLTRGFIKQRVTSKNGRQRRRKIIKQLIFWATDPEINKENVDSYSTRSAIIQTLLNVIFHNSLYEESELILNSLQSIVFSRVTYIGHKGEPSPVVHDVILSAVSQLLVRHFSEIVRLRDQRIDKLTTIQLIKELNKSKGGTGSLAFSGEIGHKHDEYRHKFPLSPRHVFLLYRILEHYTFSAWPDSREKAISVVNNLESQLKTSLKSLIIKTKDE</sequence>
<dbReference type="AlphaFoldDB" id="A0A1F5E222"/>
<dbReference type="EMBL" id="MEZQ01000011">
    <property type="protein sequence ID" value="OGD61459.1"/>
    <property type="molecule type" value="Genomic_DNA"/>
</dbReference>
<protein>
    <submittedName>
        <fullName evidence="1">Uncharacterized protein</fullName>
    </submittedName>
</protein>
<evidence type="ECO:0000313" key="1">
    <source>
        <dbReference type="EMBL" id="OGD61459.1"/>
    </source>
</evidence>
<name>A0A1F5E222_9BACT</name>
<dbReference type="Proteomes" id="UP000176364">
    <property type="component" value="Unassembled WGS sequence"/>
</dbReference>
<organism evidence="1 2">
    <name type="scientific">Candidatus Beckwithbacteria bacterium RIFCSPLOWO2_02_FULL_47_23</name>
    <dbReference type="NCBI Taxonomy" id="1797463"/>
    <lineage>
        <taxon>Bacteria</taxon>
        <taxon>Candidatus Beckwithiibacteriota</taxon>
    </lineage>
</organism>
<proteinExistence type="predicted"/>
<comment type="caution">
    <text evidence="1">The sequence shown here is derived from an EMBL/GenBank/DDBJ whole genome shotgun (WGS) entry which is preliminary data.</text>
</comment>
<evidence type="ECO:0000313" key="2">
    <source>
        <dbReference type="Proteomes" id="UP000176364"/>
    </source>
</evidence>
<reference evidence="1 2" key="1">
    <citation type="journal article" date="2016" name="Nat. Commun.">
        <title>Thousands of microbial genomes shed light on interconnected biogeochemical processes in an aquifer system.</title>
        <authorList>
            <person name="Anantharaman K."/>
            <person name="Brown C.T."/>
            <person name="Hug L.A."/>
            <person name="Sharon I."/>
            <person name="Castelle C.J."/>
            <person name="Probst A.J."/>
            <person name="Thomas B.C."/>
            <person name="Singh A."/>
            <person name="Wilkins M.J."/>
            <person name="Karaoz U."/>
            <person name="Brodie E.L."/>
            <person name="Williams K.H."/>
            <person name="Hubbard S.S."/>
            <person name="Banfield J.F."/>
        </authorList>
    </citation>
    <scope>NUCLEOTIDE SEQUENCE [LARGE SCALE GENOMIC DNA]</scope>
</reference>
<accession>A0A1F5E222</accession>